<name>A0ABQ1RT38_9ALTE</name>
<proteinExistence type="predicted"/>
<keyword evidence="2" id="KW-1185">Reference proteome</keyword>
<protein>
    <submittedName>
        <fullName evidence="1">Uncharacterized protein</fullName>
    </submittedName>
</protein>
<gene>
    <name evidence="1" type="ORF">GCM10011357_36190</name>
</gene>
<dbReference type="Proteomes" id="UP000614272">
    <property type="component" value="Unassembled WGS sequence"/>
</dbReference>
<reference evidence="2" key="1">
    <citation type="journal article" date="2019" name="Int. J. Syst. Evol. Microbiol.">
        <title>The Global Catalogue of Microorganisms (GCM) 10K type strain sequencing project: providing services to taxonomists for standard genome sequencing and annotation.</title>
        <authorList>
            <consortium name="The Broad Institute Genomics Platform"/>
            <consortium name="The Broad Institute Genome Sequencing Center for Infectious Disease"/>
            <person name="Wu L."/>
            <person name="Ma J."/>
        </authorList>
    </citation>
    <scope>NUCLEOTIDE SEQUENCE [LARGE SCALE GENOMIC DNA]</scope>
    <source>
        <strain evidence="2">CGMCC 1.12923</strain>
    </source>
</reference>
<evidence type="ECO:0000313" key="1">
    <source>
        <dbReference type="EMBL" id="GGD77852.1"/>
    </source>
</evidence>
<evidence type="ECO:0000313" key="2">
    <source>
        <dbReference type="Proteomes" id="UP000614272"/>
    </source>
</evidence>
<sequence>MKFKPQFKIPATYMRGGRLFSGAKFFPEFIAVAAKKCDFSLLAGTFVPGGQSLGRGCTAFNPNKIGGCHV</sequence>
<accession>A0ABQ1RT38</accession>
<organism evidence="1 2">
    <name type="scientific">Lacimicrobium alkaliphilum</name>
    <dbReference type="NCBI Taxonomy" id="1526571"/>
    <lineage>
        <taxon>Bacteria</taxon>
        <taxon>Pseudomonadati</taxon>
        <taxon>Pseudomonadota</taxon>
        <taxon>Gammaproteobacteria</taxon>
        <taxon>Alteromonadales</taxon>
        <taxon>Alteromonadaceae</taxon>
        <taxon>Lacimicrobium</taxon>
    </lineage>
</organism>
<dbReference type="RefSeq" id="WP_099036602.1">
    <property type="nucleotide sequence ID" value="NZ_NISX01000029.1"/>
</dbReference>
<comment type="caution">
    <text evidence="1">The sequence shown here is derived from an EMBL/GenBank/DDBJ whole genome shotgun (WGS) entry which is preliminary data.</text>
</comment>
<dbReference type="EMBL" id="BMGJ01000020">
    <property type="protein sequence ID" value="GGD77852.1"/>
    <property type="molecule type" value="Genomic_DNA"/>
</dbReference>